<organism evidence="5 6">
    <name type="scientific">Brevibacterium salitolerans</name>
    <dbReference type="NCBI Taxonomy" id="1403566"/>
    <lineage>
        <taxon>Bacteria</taxon>
        <taxon>Bacillati</taxon>
        <taxon>Actinomycetota</taxon>
        <taxon>Actinomycetes</taxon>
        <taxon>Micrococcales</taxon>
        <taxon>Brevibacteriaceae</taxon>
        <taxon>Brevibacterium</taxon>
    </lineage>
</organism>
<keyword evidence="6" id="KW-1185">Reference proteome</keyword>
<dbReference type="Gene3D" id="3.40.640.10">
    <property type="entry name" value="Type I PLP-dependent aspartate aminotransferase-like (Major domain)"/>
    <property type="match status" value="1"/>
</dbReference>
<evidence type="ECO:0000256" key="3">
    <source>
        <dbReference type="ARBA" id="ARBA00022898"/>
    </source>
</evidence>
<evidence type="ECO:0000313" key="6">
    <source>
        <dbReference type="Proteomes" id="UP001500984"/>
    </source>
</evidence>
<feature type="domain" description="Aromatic amino acid beta-eliminating lyase/threonine aldolase" evidence="4">
    <location>
        <begin position="11"/>
        <end position="294"/>
    </location>
</feature>
<dbReference type="NCBIfam" id="NF041359">
    <property type="entry name" value="GntG_guanitoxin"/>
    <property type="match status" value="1"/>
</dbReference>
<dbReference type="SUPFAM" id="SSF53383">
    <property type="entry name" value="PLP-dependent transferases"/>
    <property type="match status" value="1"/>
</dbReference>
<dbReference type="EMBL" id="BAAAPZ010000019">
    <property type="protein sequence ID" value="GAA2106671.1"/>
    <property type="molecule type" value="Genomic_DNA"/>
</dbReference>
<dbReference type="InterPro" id="IPR023603">
    <property type="entry name" value="Low_specificity_L-TA-like"/>
</dbReference>
<keyword evidence="3" id="KW-0663">Pyridoxal phosphate</keyword>
<proteinExistence type="inferred from homology"/>
<dbReference type="Gene3D" id="3.90.1150.10">
    <property type="entry name" value="Aspartate Aminotransferase, domain 1"/>
    <property type="match status" value="1"/>
</dbReference>
<evidence type="ECO:0000256" key="1">
    <source>
        <dbReference type="ARBA" id="ARBA00001933"/>
    </source>
</evidence>
<sequence length="354" mass="36701">MSAGQAAPVADLRSDTLTRPSEGMRRAMAYADVGDDVYAEDPTVNALEARVAEMFGHEAGLFCPSGTMTNMLGVAASVPRGTELLAESRAHVLRAEVGGHAALAGVTSRTWISPDGTLDADAAMSLAERANGYNQVGTAAITVENTHNFSGGRVAALDELRRLRTLTAERGIRVHMDGARVANAVVASGCSFADQGECVDSLSLCMSKGLGAPVGSVLTGDAELIGEARYLRKRYGGGMRQAGILAAAGHYALEHNVDRLAEDHARAHLIAARVAEAVPGTCDPDIVETNIAFLSTAALTVDAAEFAELAAARGVRITPLGEQACRLVTHLDVDDAAAGSAARILAELAERTAA</sequence>
<evidence type="ECO:0000313" key="5">
    <source>
        <dbReference type="EMBL" id="GAA2106671.1"/>
    </source>
</evidence>
<dbReference type="PANTHER" id="PTHR48097:SF9">
    <property type="entry name" value="L-THREONINE ALDOLASE"/>
    <property type="match status" value="1"/>
</dbReference>
<dbReference type="InterPro" id="IPR015422">
    <property type="entry name" value="PyrdxlP-dep_Trfase_small"/>
</dbReference>
<name>A0ABN2X7H4_9MICO</name>
<dbReference type="InterPro" id="IPR001597">
    <property type="entry name" value="ArAA_b-elim_lyase/Thr_aldolase"/>
</dbReference>
<dbReference type="InterPro" id="IPR015421">
    <property type="entry name" value="PyrdxlP-dep_Trfase_major"/>
</dbReference>
<dbReference type="PIRSF" id="PIRSF017617">
    <property type="entry name" value="Thr_aldolase"/>
    <property type="match status" value="1"/>
</dbReference>
<dbReference type="Proteomes" id="UP001500984">
    <property type="component" value="Unassembled WGS sequence"/>
</dbReference>
<dbReference type="InterPro" id="IPR015424">
    <property type="entry name" value="PyrdxlP-dep_Trfase"/>
</dbReference>
<dbReference type="RefSeq" id="WP_344338643.1">
    <property type="nucleotide sequence ID" value="NZ_BAAAPZ010000019.1"/>
</dbReference>
<dbReference type="PANTHER" id="PTHR48097">
    <property type="entry name" value="L-THREONINE ALDOLASE-RELATED"/>
    <property type="match status" value="1"/>
</dbReference>
<accession>A0ABN2X7H4</accession>
<comment type="similarity">
    <text evidence="2">Belongs to the threonine aldolase family.</text>
</comment>
<protein>
    <submittedName>
        <fullName evidence="5">Low-specificity L-threonine aldolase</fullName>
    </submittedName>
</protein>
<gene>
    <name evidence="5" type="primary">ltaE</name>
    <name evidence="5" type="ORF">GCM10009823_32980</name>
</gene>
<dbReference type="Pfam" id="PF01212">
    <property type="entry name" value="Beta_elim_lyase"/>
    <property type="match status" value="1"/>
</dbReference>
<comment type="cofactor">
    <cofactor evidence="1">
        <name>pyridoxal 5'-phosphate</name>
        <dbReference type="ChEBI" id="CHEBI:597326"/>
    </cofactor>
</comment>
<evidence type="ECO:0000256" key="2">
    <source>
        <dbReference type="ARBA" id="ARBA00006966"/>
    </source>
</evidence>
<evidence type="ECO:0000259" key="4">
    <source>
        <dbReference type="Pfam" id="PF01212"/>
    </source>
</evidence>
<reference evidence="5 6" key="1">
    <citation type="journal article" date="2019" name="Int. J. Syst. Evol. Microbiol.">
        <title>The Global Catalogue of Microorganisms (GCM) 10K type strain sequencing project: providing services to taxonomists for standard genome sequencing and annotation.</title>
        <authorList>
            <consortium name="The Broad Institute Genomics Platform"/>
            <consortium name="The Broad Institute Genome Sequencing Center for Infectious Disease"/>
            <person name="Wu L."/>
            <person name="Ma J."/>
        </authorList>
    </citation>
    <scope>NUCLEOTIDE SEQUENCE [LARGE SCALE GENOMIC DNA]</scope>
    <source>
        <strain evidence="5 6">JCM 15900</strain>
    </source>
</reference>
<comment type="caution">
    <text evidence="5">The sequence shown here is derived from an EMBL/GenBank/DDBJ whole genome shotgun (WGS) entry which is preliminary data.</text>
</comment>